<gene>
    <name evidence="3" type="ORF">GYMLUDRAFT_243757</name>
</gene>
<protein>
    <recommendedName>
        <fullName evidence="2">Retrovirus-related Pol polyprotein from transposon TNT 1-94-like beta-barrel domain-containing protein</fullName>
    </recommendedName>
</protein>
<dbReference type="AlphaFoldDB" id="A0A0D0CQ28"/>
<dbReference type="EMBL" id="KN834772">
    <property type="protein sequence ID" value="KIK61077.1"/>
    <property type="molecule type" value="Genomic_DNA"/>
</dbReference>
<evidence type="ECO:0000256" key="1">
    <source>
        <dbReference type="SAM" id="MobiDB-lite"/>
    </source>
</evidence>
<dbReference type="OrthoDB" id="3069822at2759"/>
<feature type="compositionally biased region" description="Low complexity" evidence="1">
    <location>
        <begin position="94"/>
        <end position="112"/>
    </location>
</feature>
<sequence>MSSTSAITQVPMFNGSNYPTWESRNASALAAQISGIQCPNDNTSNWNSQKRPRGTKGSQGAPSGQQTSPENPSSNGKNPKRTCRGGKGGKRNKNNQQNVHESTTNNTPTPITNFATAHISTIPSTSPLINPPVGWTPLKGVSKTIPEFVQGSSKEPYDPILANMKKEEEEIDLLAEEIAIHLDKFYDSYLVNEHGNDLGDAYMNDMDKEEYGSGNEKLIFWQVAFSKFKRNLTNQMHRTKQMFSKLCTQWSKKLAFTHLDYSKYAIVSDMDSVNMPKYVFASLLDVDNTIYLQNMHCVNKNANNSLDQELTPWLLDSGASGHFTPHIEDFADYKKFPDPIPVQTADKNSKVFILRAGTVILTHDNGLGTTQMTKLYPVYYQPHCTH</sequence>
<dbReference type="Pfam" id="PF22936">
    <property type="entry name" value="Pol_BBD"/>
    <property type="match status" value="1"/>
</dbReference>
<dbReference type="HOGENOM" id="CLU_715823_0_0_1"/>
<proteinExistence type="predicted"/>
<feature type="compositionally biased region" description="Basic residues" evidence="1">
    <location>
        <begin position="78"/>
        <end position="93"/>
    </location>
</feature>
<evidence type="ECO:0000259" key="2">
    <source>
        <dbReference type="Pfam" id="PF22936"/>
    </source>
</evidence>
<dbReference type="InterPro" id="IPR054722">
    <property type="entry name" value="PolX-like_BBD"/>
</dbReference>
<feature type="region of interest" description="Disordered" evidence="1">
    <location>
        <begin position="1"/>
        <end position="21"/>
    </location>
</feature>
<evidence type="ECO:0000313" key="3">
    <source>
        <dbReference type="EMBL" id="KIK61077.1"/>
    </source>
</evidence>
<dbReference type="Proteomes" id="UP000053593">
    <property type="component" value="Unassembled WGS sequence"/>
</dbReference>
<feature type="region of interest" description="Disordered" evidence="1">
    <location>
        <begin position="36"/>
        <end position="112"/>
    </location>
</feature>
<feature type="compositionally biased region" description="Polar residues" evidence="1">
    <location>
        <begin position="56"/>
        <end position="77"/>
    </location>
</feature>
<reference evidence="3 4" key="1">
    <citation type="submission" date="2014-04" db="EMBL/GenBank/DDBJ databases">
        <title>Evolutionary Origins and Diversification of the Mycorrhizal Mutualists.</title>
        <authorList>
            <consortium name="DOE Joint Genome Institute"/>
            <consortium name="Mycorrhizal Genomics Consortium"/>
            <person name="Kohler A."/>
            <person name="Kuo A."/>
            <person name="Nagy L.G."/>
            <person name="Floudas D."/>
            <person name="Copeland A."/>
            <person name="Barry K.W."/>
            <person name="Cichocki N."/>
            <person name="Veneault-Fourrey C."/>
            <person name="LaButti K."/>
            <person name="Lindquist E.A."/>
            <person name="Lipzen A."/>
            <person name="Lundell T."/>
            <person name="Morin E."/>
            <person name="Murat C."/>
            <person name="Riley R."/>
            <person name="Ohm R."/>
            <person name="Sun H."/>
            <person name="Tunlid A."/>
            <person name="Henrissat B."/>
            <person name="Grigoriev I.V."/>
            <person name="Hibbett D.S."/>
            <person name="Martin F."/>
        </authorList>
    </citation>
    <scope>NUCLEOTIDE SEQUENCE [LARGE SCALE GENOMIC DNA]</scope>
    <source>
        <strain evidence="3 4">FD-317 M1</strain>
    </source>
</reference>
<evidence type="ECO:0000313" key="4">
    <source>
        <dbReference type="Proteomes" id="UP000053593"/>
    </source>
</evidence>
<feature type="domain" description="Retrovirus-related Pol polyprotein from transposon TNT 1-94-like beta-barrel" evidence="2">
    <location>
        <begin position="313"/>
        <end position="383"/>
    </location>
</feature>
<name>A0A0D0CQ28_9AGAR</name>
<keyword evidence="4" id="KW-1185">Reference proteome</keyword>
<feature type="compositionally biased region" description="Polar residues" evidence="1">
    <location>
        <begin position="36"/>
        <end position="49"/>
    </location>
</feature>
<organism evidence="3 4">
    <name type="scientific">Collybiopsis luxurians FD-317 M1</name>
    <dbReference type="NCBI Taxonomy" id="944289"/>
    <lineage>
        <taxon>Eukaryota</taxon>
        <taxon>Fungi</taxon>
        <taxon>Dikarya</taxon>
        <taxon>Basidiomycota</taxon>
        <taxon>Agaricomycotina</taxon>
        <taxon>Agaricomycetes</taxon>
        <taxon>Agaricomycetidae</taxon>
        <taxon>Agaricales</taxon>
        <taxon>Marasmiineae</taxon>
        <taxon>Omphalotaceae</taxon>
        <taxon>Collybiopsis</taxon>
        <taxon>Collybiopsis luxurians</taxon>
    </lineage>
</organism>
<accession>A0A0D0CQ28</accession>